<reference evidence="2" key="1">
    <citation type="submission" date="2023-02" db="EMBL/GenBank/DDBJ databases">
        <title>Colletotrichum kahawae CIFC_Que2 genome sequencing and assembly.</title>
        <authorList>
            <person name="Baroncelli R."/>
        </authorList>
    </citation>
    <scope>NUCLEOTIDE SEQUENCE</scope>
    <source>
        <strain evidence="2">CIFC_Que2</strain>
    </source>
</reference>
<proteinExistence type="predicted"/>
<name>A0AAD9Y8V8_COLKA</name>
<feature type="compositionally biased region" description="Basic and acidic residues" evidence="1">
    <location>
        <begin position="117"/>
        <end position="126"/>
    </location>
</feature>
<feature type="compositionally biased region" description="Low complexity" evidence="1">
    <location>
        <begin position="49"/>
        <end position="60"/>
    </location>
</feature>
<organism evidence="2 3">
    <name type="scientific">Colletotrichum kahawae</name>
    <name type="common">Coffee berry disease fungus</name>
    <dbReference type="NCBI Taxonomy" id="34407"/>
    <lineage>
        <taxon>Eukaryota</taxon>
        <taxon>Fungi</taxon>
        <taxon>Dikarya</taxon>
        <taxon>Ascomycota</taxon>
        <taxon>Pezizomycotina</taxon>
        <taxon>Sordariomycetes</taxon>
        <taxon>Hypocreomycetidae</taxon>
        <taxon>Glomerellales</taxon>
        <taxon>Glomerellaceae</taxon>
        <taxon>Colletotrichum</taxon>
        <taxon>Colletotrichum gloeosporioides species complex</taxon>
    </lineage>
</organism>
<protein>
    <submittedName>
        <fullName evidence="2">Uncharacterized protein</fullName>
    </submittedName>
</protein>
<evidence type="ECO:0000313" key="2">
    <source>
        <dbReference type="EMBL" id="KAK2745830.1"/>
    </source>
</evidence>
<gene>
    <name evidence="2" type="ORF">CKAH01_06734</name>
</gene>
<feature type="region of interest" description="Disordered" evidence="1">
    <location>
        <begin position="37"/>
        <end position="126"/>
    </location>
</feature>
<sequence length="126" mass="14058">MPGVEPLSLSLSFSLHLSLSLSRLRIISDKDEKQWTNHRPRYCSPRVRPTCPSSTTPLSPFQLSGFGREIHGAYCHRPGPPKPEHVRDIGGFERRSSTYGESRKERARRTRCQRGGGGEKKGGAGE</sequence>
<evidence type="ECO:0000256" key="1">
    <source>
        <dbReference type="SAM" id="MobiDB-lite"/>
    </source>
</evidence>
<evidence type="ECO:0000313" key="3">
    <source>
        <dbReference type="Proteomes" id="UP001281614"/>
    </source>
</evidence>
<dbReference type="Proteomes" id="UP001281614">
    <property type="component" value="Unassembled WGS sequence"/>
</dbReference>
<keyword evidence="3" id="KW-1185">Reference proteome</keyword>
<comment type="caution">
    <text evidence="2">The sequence shown here is derived from an EMBL/GenBank/DDBJ whole genome shotgun (WGS) entry which is preliminary data.</text>
</comment>
<dbReference type="EMBL" id="VYYT01000300">
    <property type="protein sequence ID" value="KAK2745830.1"/>
    <property type="molecule type" value="Genomic_DNA"/>
</dbReference>
<feature type="compositionally biased region" description="Basic and acidic residues" evidence="1">
    <location>
        <begin position="82"/>
        <end position="104"/>
    </location>
</feature>
<accession>A0AAD9Y8V8</accession>
<dbReference type="AlphaFoldDB" id="A0AAD9Y8V8"/>